<keyword evidence="1" id="KW-0378">Hydrolase</keyword>
<keyword evidence="1" id="KW-0255">Endonuclease</keyword>
<dbReference type="AlphaFoldDB" id="A0A6M3LYY8"/>
<accession>A0A6M3LYY8</accession>
<evidence type="ECO:0000313" key="1">
    <source>
        <dbReference type="EMBL" id="QJA97925.1"/>
    </source>
</evidence>
<dbReference type="GO" id="GO:0004519">
    <property type="term" value="F:endonuclease activity"/>
    <property type="evidence" value="ECO:0007669"/>
    <property type="project" value="UniProtKB-KW"/>
</dbReference>
<gene>
    <name evidence="1" type="ORF">MM415B05850_0005</name>
</gene>
<dbReference type="InterPro" id="IPR044925">
    <property type="entry name" value="His-Me_finger_sf"/>
</dbReference>
<keyword evidence="1" id="KW-0540">Nuclease</keyword>
<protein>
    <submittedName>
        <fullName evidence="1">Putative homing endonuclease</fullName>
    </submittedName>
</protein>
<dbReference type="Gene3D" id="3.90.75.20">
    <property type="match status" value="1"/>
</dbReference>
<reference evidence="1" key="1">
    <citation type="submission" date="2020-03" db="EMBL/GenBank/DDBJ databases">
        <title>The deep terrestrial virosphere.</title>
        <authorList>
            <person name="Holmfeldt K."/>
            <person name="Nilsson E."/>
            <person name="Simone D."/>
            <person name="Lopez-Fernandez M."/>
            <person name="Wu X."/>
            <person name="de Brujin I."/>
            <person name="Lundin D."/>
            <person name="Andersson A."/>
            <person name="Bertilsson S."/>
            <person name="Dopson M."/>
        </authorList>
    </citation>
    <scope>NUCLEOTIDE SEQUENCE</scope>
    <source>
        <strain evidence="1">MM415B05850</strain>
    </source>
</reference>
<name>A0A6M3LYY8_9ZZZZ</name>
<sequence length="201" mass="23198">MQKNYKSVSNESAFSPLGLSDEPLSAEASLFNIMETKDISFATNYFVTSEGKVFSKNYCKRHYCQEMALHPSISGYPKVNLRVNGKTKAFLVHRLVAKAFIPNPKKLDQVNHLDFHKYNNYVENLEWCTPLQNLQYTLNHGRGNRVIGEAHGKHKLVDKDIIQIRKIYSEKRLMRKEIAEIFKVSPATISSVVKRLTWKHI</sequence>
<proteinExistence type="predicted"/>
<dbReference type="EMBL" id="MT143537">
    <property type="protein sequence ID" value="QJA97925.1"/>
    <property type="molecule type" value="Genomic_DNA"/>
</dbReference>
<dbReference type="SUPFAM" id="SSF54060">
    <property type="entry name" value="His-Me finger endonucleases"/>
    <property type="match status" value="1"/>
</dbReference>
<organism evidence="1">
    <name type="scientific">viral metagenome</name>
    <dbReference type="NCBI Taxonomy" id="1070528"/>
    <lineage>
        <taxon>unclassified sequences</taxon>
        <taxon>metagenomes</taxon>
        <taxon>organismal metagenomes</taxon>
    </lineage>
</organism>